<dbReference type="SMART" id="SM00835">
    <property type="entry name" value="Cupin_1"/>
    <property type="match status" value="1"/>
</dbReference>
<evidence type="ECO:0000256" key="10">
    <source>
        <dbReference type="PIRSR" id="PIRSR601929-3"/>
    </source>
</evidence>
<dbReference type="PRINTS" id="PR00325">
    <property type="entry name" value="GERMIN"/>
</dbReference>
<keyword evidence="11" id="KW-0732">Signal</keyword>
<keyword evidence="4 11" id="KW-0964">Secreted</keyword>
<dbReference type="GO" id="GO:0048046">
    <property type="term" value="C:apoplast"/>
    <property type="evidence" value="ECO:0007669"/>
    <property type="project" value="UniProtKB-SubCell"/>
</dbReference>
<feature type="binding site" evidence="8">
    <location>
        <position position="110"/>
    </location>
    <ligand>
        <name>oxalate</name>
        <dbReference type="ChEBI" id="CHEBI:30623"/>
    </ligand>
</feature>
<evidence type="ECO:0000256" key="4">
    <source>
        <dbReference type="ARBA" id="ARBA00022525"/>
    </source>
</evidence>
<reference evidence="14 15" key="1">
    <citation type="journal article" date="2019" name="Sci. Rep.">
        <title>A high-quality genome of Eragrostis curvula grass provides insights into Poaceae evolution and supports new strategies to enhance forage quality.</title>
        <authorList>
            <person name="Carballo J."/>
            <person name="Santos B.A.C.M."/>
            <person name="Zappacosta D."/>
            <person name="Garbus I."/>
            <person name="Selva J.P."/>
            <person name="Gallo C.A."/>
            <person name="Diaz A."/>
            <person name="Albertini E."/>
            <person name="Caccamo M."/>
            <person name="Echenique V."/>
        </authorList>
    </citation>
    <scope>NUCLEOTIDE SEQUENCE [LARGE SCALE GENOMIC DNA]</scope>
    <source>
        <strain evidence="15">cv. Victoria</strain>
        <tissue evidence="14">Leaf</tissue>
    </source>
</reference>
<feature type="domain" description="Cupin type-1" evidence="13">
    <location>
        <begin position="62"/>
        <end position="206"/>
    </location>
</feature>
<protein>
    <recommendedName>
        <fullName evidence="11">Germin-like protein</fullName>
    </recommendedName>
</protein>
<gene>
    <name evidence="14" type="ORF">EJB05_17156</name>
</gene>
<feature type="binding site" evidence="8">
    <location>
        <position position="105"/>
    </location>
    <ligand>
        <name>oxalate</name>
        <dbReference type="ChEBI" id="CHEBI:30623"/>
    </ligand>
</feature>
<evidence type="ECO:0000256" key="8">
    <source>
        <dbReference type="PIRSR" id="PIRSR601929-1"/>
    </source>
</evidence>
<evidence type="ECO:0000259" key="13">
    <source>
        <dbReference type="SMART" id="SM00835"/>
    </source>
</evidence>
<evidence type="ECO:0000313" key="15">
    <source>
        <dbReference type="Proteomes" id="UP000324897"/>
    </source>
</evidence>
<dbReference type="SUPFAM" id="SSF51182">
    <property type="entry name" value="RmlC-like cupins"/>
    <property type="match status" value="1"/>
</dbReference>
<dbReference type="InterPro" id="IPR001929">
    <property type="entry name" value="Germin"/>
</dbReference>
<evidence type="ECO:0000256" key="2">
    <source>
        <dbReference type="ARBA" id="ARBA00007456"/>
    </source>
</evidence>
<keyword evidence="3 11" id="KW-0052">Apoplast</keyword>
<evidence type="ECO:0000256" key="11">
    <source>
        <dbReference type="RuleBase" id="RU366015"/>
    </source>
</evidence>
<feature type="binding site" evidence="9">
    <location>
        <position position="103"/>
    </location>
    <ligand>
        <name>Mn(2+)</name>
        <dbReference type="ChEBI" id="CHEBI:29035"/>
    </ligand>
</feature>
<comment type="similarity">
    <text evidence="2 11">Belongs to the germin family.</text>
</comment>
<dbReference type="FunFam" id="2.60.120.10:FF:000005">
    <property type="entry name" value="Germin-like protein subfamily 1 member 8"/>
    <property type="match status" value="1"/>
</dbReference>
<dbReference type="CDD" id="cd02241">
    <property type="entry name" value="cupin_OxOx"/>
    <property type="match status" value="1"/>
</dbReference>
<organism evidence="14 15">
    <name type="scientific">Eragrostis curvula</name>
    <name type="common">weeping love grass</name>
    <dbReference type="NCBI Taxonomy" id="38414"/>
    <lineage>
        <taxon>Eukaryota</taxon>
        <taxon>Viridiplantae</taxon>
        <taxon>Streptophyta</taxon>
        <taxon>Embryophyta</taxon>
        <taxon>Tracheophyta</taxon>
        <taxon>Spermatophyta</taxon>
        <taxon>Magnoliopsida</taxon>
        <taxon>Liliopsida</taxon>
        <taxon>Poales</taxon>
        <taxon>Poaceae</taxon>
        <taxon>PACMAD clade</taxon>
        <taxon>Chloridoideae</taxon>
        <taxon>Eragrostideae</taxon>
        <taxon>Eragrostidinae</taxon>
        <taxon>Eragrostis</taxon>
    </lineage>
</organism>
<feature type="region of interest" description="Disordered" evidence="12">
    <location>
        <begin position="219"/>
        <end position="240"/>
    </location>
</feature>
<feature type="binding site" evidence="9">
    <location>
        <position position="110"/>
    </location>
    <ligand>
        <name>Mn(2+)</name>
        <dbReference type="ChEBI" id="CHEBI:29035"/>
    </ligand>
</feature>
<keyword evidence="15" id="KW-1185">Reference proteome</keyword>
<evidence type="ECO:0000256" key="9">
    <source>
        <dbReference type="PIRSR" id="PIRSR601929-2"/>
    </source>
</evidence>
<dbReference type="PANTHER" id="PTHR31238">
    <property type="entry name" value="GERMIN-LIKE PROTEIN SUBFAMILY 3 MEMBER 3"/>
    <property type="match status" value="1"/>
</dbReference>
<evidence type="ECO:0000256" key="5">
    <source>
        <dbReference type="ARBA" id="ARBA00022723"/>
    </source>
</evidence>
<evidence type="ECO:0000256" key="7">
    <source>
        <dbReference type="ARBA" id="ARBA00023211"/>
    </source>
</evidence>
<accession>A0A5J9VG59</accession>
<keyword evidence="5 8" id="KW-0479">Metal-binding</keyword>
<dbReference type="OrthoDB" id="1921208at2759"/>
<dbReference type="InterPro" id="IPR006045">
    <property type="entry name" value="Cupin_1"/>
</dbReference>
<feature type="binding site" evidence="8">
    <location>
        <position position="100"/>
    </location>
    <ligand>
        <name>oxalate</name>
        <dbReference type="ChEBI" id="CHEBI:30623"/>
    </ligand>
</feature>
<keyword evidence="6 10" id="KW-1015">Disulfide bond</keyword>
<evidence type="ECO:0000256" key="6">
    <source>
        <dbReference type="ARBA" id="ARBA00023157"/>
    </source>
</evidence>
<dbReference type="Pfam" id="PF00190">
    <property type="entry name" value="Cupin_1"/>
    <property type="match status" value="1"/>
</dbReference>
<dbReference type="Proteomes" id="UP000324897">
    <property type="component" value="Unassembled WGS sequence"/>
</dbReference>
<dbReference type="InterPro" id="IPR014710">
    <property type="entry name" value="RmlC-like_jellyroll"/>
</dbReference>
<evidence type="ECO:0000256" key="12">
    <source>
        <dbReference type="SAM" id="MobiDB-lite"/>
    </source>
</evidence>
<name>A0A5J9VG59_9POAL</name>
<dbReference type="InterPro" id="IPR011051">
    <property type="entry name" value="RmlC_Cupin_sf"/>
</dbReference>
<feature type="non-terminal residue" evidence="14">
    <location>
        <position position="1"/>
    </location>
</feature>
<dbReference type="Gene3D" id="2.60.120.10">
    <property type="entry name" value="Jelly Rolls"/>
    <property type="match status" value="1"/>
</dbReference>
<dbReference type="AlphaFoldDB" id="A0A5J9VG59"/>
<feature type="binding site" evidence="9">
    <location>
        <position position="105"/>
    </location>
    <ligand>
        <name>Mn(2+)</name>
        <dbReference type="ChEBI" id="CHEBI:29035"/>
    </ligand>
</feature>
<feature type="binding site" evidence="9">
    <location>
        <position position="152"/>
    </location>
    <ligand>
        <name>Mn(2+)</name>
        <dbReference type="ChEBI" id="CHEBI:29035"/>
    </ligand>
</feature>
<evidence type="ECO:0000256" key="1">
    <source>
        <dbReference type="ARBA" id="ARBA00004271"/>
    </source>
</evidence>
<comment type="subcellular location">
    <subcellularLocation>
        <location evidence="1 11">Secreted</location>
        <location evidence="1 11">Extracellular space</location>
        <location evidence="1 11">Apoplast</location>
    </subcellularLocation>
</comment>
<feature type="chain" id="PRO_5023976662" description="Germin-like protein" evidence="11">
    <location>
        <begin position="25"/>
        <end position="240"/>
    </location>
</feature>
<keyword evidence="7 8" id="KW-0464">Manganese</keyword>
<proteinExistence type="inferred from homology"/>
<dbReference type="GO" id="GO:0030145">
    <property type="term" value="F:manganese ion binding"/>
    <property type="evidence" value="ECO:0007669"/>
    <property type="project" value="UniProtKB-UniRule"/>
</dbReference>
<comment type="caution">
    <text evidence="14">The sequence shown here is derived from an EMBL/GenBank/DDBJ whole genome shotgun (WGS) entry which is preliminary data.</text>
</comment>
<evidence type="ECO:0000313" key="14">
    <source>
        <dbReference type="EMBL" id="TVU35272.1"/>
    </source>
</evidence>
<feature type="compositionally biased region" description="Low complexity" evidence="12">
    <location>
        <begin position="228"/>
        <end position="240"/>
    </location>
</feature>
<sequence>MASFAALLTVLAFVGFASVPRAVATDPTQLQDICVADLKNPVLVNGFVCKNPKLVTANDFFLRIAPAPPNAQGVAVTPVSVTELPGLNTLGISQARLDFNPPHTHPRGTEILVVIQGTLHVAFAGSNQLNNTLFAKQLLPGDVFVFPQGLIHFQLNIGRTPAVAISGLSSQFPGTVTIANSVFGTKPPIFDSILATAFLIEKDQVDWIQSQFAMPPPAPVAGGGGYPGNDTGNDYPGYYP</sequence>
<evidence type="ECO:0000256" key="3">
    <source>
        <dbReference type="ARBA" id="ARBA00022523"/>
    </source>
</evidence>
<feature type="signal peptide" evidence="11">
    <location>
        <begin position="1"/>
        <end position="24"/>
    </location>
</feature>
<dbReference type="EMBL" id="RWGY01000009">
    <property type="protein sequence ID" value="TVU35272.1"/>
    <property type="molecule type" value="Genomic_DNA"/>
</dbReference>
<feature type="disulfide bond" evidence="10">
    <location>
        <begin position="34"/>
        <end position="49"/>
    </location>
</feature>
<dbReference type="Gramene" id="TVU35272">
    <property type="protein sequence ID" value="TVU35272"/>
    <property type="gene ID" value="EJB05_17156"/>
</dbReference>